<evidence type="ECO:0000256" key="11">
    <source>
        <dbReference type="ARBA" id="ARBA00022842"/>
    </source>
</evidence>
<protein>
    <recommendedName>
        <fullName evidence="5 17">D-alanine--D-alanine ligase</fullName>
        <ecNumber evidence="5 17">6.3.2.4</ecNumber>
    </recommendedName>
    <alternativeName>
        <fullName evidence="17">D-Ala-D-Ala ligase</fullName>
    </alternativeName>
    <alternativeName>
        <fullName evidence="17">D-alanylalanine synthetase</fullName>
    </alternativeName>
</protein>
<evidence type="ECO:0000256" key="18">
    <source>
        <dbReference type="PIRSR" id="PIRSR039102-1"/>
    </source>
</evidence>
<comment type="cofactor">
    <cofactor evidence="19">
        <name>Mg(2+)</name>
        <dbReference type="ChEBI" id="CHEBI:18420"/>
    </cofactor>
    <cofactor evidence="19">
        <name>Mn(2+)</name>
        <dbReference type="ChEBI" id="CHEBI:29035"/>
    </cofactor>
    <text evidence="19">Binds 2 magnesium or manganese ions per subunit.</text>
</comment>
<comment type="cofactor">
    <cofactor evidence="1">
        <name>Mn(2+)</name>
        <dbReference type="ChEBI" id="CHEBI:29035"/>
    </cofactor>
</comment>
<comment type="catalytic activity">
    <reaction evidence="16 17">
        <text>2 D-alanine + ATP = D-alanyl-D-alanine + ADP + phosphate + H(+)</text>
        <dbReference type="Rhea" id="RHEA:11224"/>
        <dbReference type="ChEBI" id="CHEBI:15378"/>
        <dbReference type="ChEBI" id="CHEBI:30616"/>
        <dbReference type="ChEBI" id="CHEBI:43474"/>
        <dbReference type="ChEBI" id="CHEBI:57416"/>
        <dbReference type="ChEBI" id="CHEBI:57822"/>
        <dbReference type="ChEBI" id="CHEBI:456216"/>
        <dbReference type="EC" id="6.3.2.4"/>
    </reaction>
</comment>
<dbReference type="PIRSF" id="PIRSF039102">
    <property type="entry name" value="Ddl/VanB"/>
    <property type="match status" value="1"/>
</dbReference>
<keyword evidence="7 17" id="KW-0436">Ligase</keyword>
<dbReference type="PROSITE" id="PS00843">
    <property type="entry name" value="DALA_DALA_LIGASE_1"/>
    <property type="match status" value="1"/>
</dbReference>
<evidence type="ECO:0000256" key="16">
    <source>
        <dbReference type="ARBA" id="ARBA00047614"/>
    </source>
</evidence>
<dbReference type="SUPFAM" id="SSF52440">
    <property type="entry name" value="PreATP-grasp domain"/>
    <property type="match status" value="1"/>
</dbReference>
<evidence type="ECO:0000256" key="17">
    <source>
        <dbReference type="HAMAP-Rule" id="MF_00047"/>
    </source>
</evidence>
<keyword evidence="13 17" id="KW-0573">Peptidoglycan synthesis</keyword>
<dbReference type="UniPathway" id="UPA00219"/>
<dbReference type="GO" id="GO:0008360">
    <property type="term" value="P:regulation of cell shape"/>
    <property type="evidence" value="ECO:0007669"/>
    <property type="project" value="UniProtKB-KW"/>
</dbReference>
<dbReference type="HAMAP" id="MF_00047">
    <property type="entry name" value="Dala_Dala_lig"/>
    <property type="match status" value="1"/>
</dbReference>
<dbReference type="EC" id="6.3.2.4" evidence="5 17"/>
<dbReference type="RefSeq" id="WP_046153836.1">
    <property type="nucleotide sequence ID" value="NZ_CADFGU010000006.1"/>
</dbReference>
<evidence type="ECO:0000256" key="7">
    <source>
        <dbReference type="ARBA" id="ARBA00022598"/>
    </source>
</evidence>
<dbReference type="PANTHER" id="PTHR23132">
    <property type="entry name" value="D-ALANINE--D-ALANINE LIGASE"/>
    <property type="match status" value="1"/>
</dbReference>
<dbReference type="OrthoDB" id="9813261at2"/>
<evidence type="ECO:0000256" key="3">
    <source>
        <dbReference type="ARBA" id="ARBA00004496"/>
    </source>
</evidence>
<evidence type="ECO:0000313" key="23">
    <source>
        <dbReference type="Proteomes" id="UP000033618"/>
    </source>
</evidence>
<dbReference type="FunFam" id="3.30.470.20:FF:000008">
    <property type="entry name" value="D-alanine--D-alanine ligase"/>
    <property type="match status" value="1"/>
</dbReference>
<dbReference type="Gene3D" id="3.30.1490.20">
    <property type="entry name" value="ATP-grasp fold, A domain"/>
    <property type="match status" value="1"/>
</dbReference>
<feature type="binding site" evidence="19">
    <location>
        <position position="302"/>
    </location>
    <ligand>
        <name>Mg(2+)</name>
        <dbReference type="ChEBI" id="CHEBI:18420"/>
        <label>2</label>
    </ligand>
</feature>
<evidence type="ECO:0000256" key="2">
    <source>
        <dbReference type="ARBA" id="ARBA00003921"/>
    </source>
</evidence>
<dbReference type="FunFam" id="3.40.50.20:FF:000013">
    <property type="entry name" value="D-alanine--D-alanine ligase"/>
    <property type="match status" value="1"/>
</dbReference>
<dbReference type="NCBIfam" id="TIGR01205">
    <property type="entry name" value="D_ala_D_alaTIGR"/>
    <property type="match status" value="1"/>
</dbReference>
<keyword evidence="12 17" id="KW-0133">Cell shape</keyword>
<dbReference type="AlphaFoldDB" id="A0A0F5JVL6"/>
<dbReference type="GO" id="GO:0009252">
    <property type="term" value="P:peptidoglycan biosynthetic process"/>
    <property type="evidence" value="ECO:0007669"/>
    <property type="project" value="UniProtKB-UniRule"/>
</dbReference>
<evidence type="ECO:0000256" key="4">
    <source>
        <dbReference type="ARBA" id="ARBA00010871"/>
    </source>
</evidence>
<evidence type="ECO:0000256" key="5">
    <source>
        <dbReference type="ARBA" id="ARBA00012216"/>
    </source>
</evidence>
<comment type="pathway">
    <text evidence="17">Cell wall biogenesis; peptidoglycan biosynthesis.</text>
</comment>
<proteinExistence type="inferred from homology"/>
<comment type="function">
    <text evidence="2 17">Cell wall formation.</text>
</comment>
<reference evidence="22 23" key="1">
    <citation type="submission" date="2015-03" db="EMBL/GenBank/DDBJ databases">
        <title>Draft Genome Sequence of Burkholderia andropogonis type strain ICMP2807, isolated from Sorghum bicolor.</title>
        <authorList>
            <person name="Lopes-Santos L."/>
            <person name="Castro D.B."/>
            <person name="Ottoboni L.M."/>
            <person name="Park D."/>
            <person name="Weirc B.S."/>
            <person name="Destefano S.A."/>
        </authorList>
    </citation>
    <scope>NUCLEOTIDE SEQUENCE [LARGE SCALE GENOMIC DNA]</scope>
    <source>
        <strain evidence="22 23">ICMP2807</strain>
    </source>
</reference>
<keyword evidence="11 19" id="KW-0460">Magnesium</keyword>
<evidence type="ECO:0000256" key="19">
    <source>
        <dbReference type="PIRSR" id="PIRSR039102-3"/>
    </source>
</evidence>
<evidence type="ECO:0000313" key="22">
    <source>
        <dbReference type="EMBL" id="KKB61911.1"/>
    </source>
</evidence>
<evidence type="ECO:0000256" key="20">
    <source>
        <dbReference type="PROSITE-ProRule" id="PRU00409"/>
    </source>
</evidence>
<dbReference type="InterPro" id="IPR016185">
    <property type="entry name" value="PreATP-grasp_dom_sf"/>
</dbReference>
<evidence type="ECO:0000256" key="14">
    <source>
        <dbReference type="ARBA" id="ARBA00023211"/>
    </source>
</evidence>
<evidence type="ECO:0000256" key="10">
    <source>
        <dbReference type="ARBA" id="ARBA00022840"/>
    </source>
</evidence>
<dbReference type="GO" id="GO:0046872">
    <property type="term" value="F:metal ion binding"/>
    <property type="evidence" value="ECO:0007669"/>
    <property type="project" value="UniProtKB-KW"/>
</dbReference>
<dbReference type="InterPro" id="IPR011095">
    <property type="entry name" value="Dala_Dala_lig_C"/>
</dbReference>
<comment type="subcellular location">
    <subcellularLocation>
        <location evidence="3 17">Cytoplasm</location>
    </subcellularLocation>
</comment>
<dbReference type="PATRIC" id="fig|28092.6.peg.4846"/>
<keyword evidence="6 17" id="KW-0963">Cytoplasm</keyword>
<gene>
    <name evidence="17" type="primary">ddl</name>
    <name evidence="22" type="ORF">WM40_20605</name>
</gene>
<dbReference type="InterPro" id="IPR005905">
    <property type="entry name" value="D_ala_D_ala"/>
</dbReference>
<dbReference type="Gene3D" id="3.30.470.20">
    <property type="entry name" value="ATP-grasp fold, B domain"/>
    <property type="match status" value="1"/>
</dbReference>
<evidence type="ECO:0000259" key="21">
    <source>
        <dbReference type="PROSITE" id="PS50975"/>
    </source>
</evidence>
<feature type="binding site" evidence="19">
    <location>
        <position position="287"/>
    </location>
    <ligand>
        <name>Mg(2+)</name>
        <dbReference type="ChEBI" id="CHEBI:18420"/>
        <label>1</label>
    </ligand>
</feature>
<comment type="similarity">
    <text evidence="4 17">Belongs to the D-alanine--D-alanine ligase family.</text>
</comment>
<evidence type="ECO:0000256" key="6">
    <source>
        <dbReference type="ARBA" id="ARBA00022490"/>
    </source>
</evidence>
<dbReference type="GO" id="GO:0008716">
    <property type="term" value="F:D-alanine-D-alanine ligase activity"/>
    <property type="evidence" value="ECO:0007669"/>
    <property type="project" value="UniProtKB-UniRule"/>
</dbReference>
<feature type="binding site" evidence="19">
    <location>
        <position position="300"/>
    </location>
    <ligand>
        <name>Mg(2+)</name>
        <dbReference type="ChEBI" id="CHEBI:18420"/>
        <label>2</label>
    </ligand>
</feature>
<dbReference type="STRING" id="28092.WM40_20605"/>
<dbReference type="NCBIfam" id="NF002378">
    <property type="entry name" value="PRK01372.1"/>
    <property type="match status" value="1"/>
</dbReference>
<keyword evidence="15 17" id="KW-0961">Cell wall biogenesis/degradation</keyword>
<keyword evidence="9 20" id="KW-0547">Nucleotide-binding</keyword>
<comment type="caution">
    <text evidence="22">The sequence shown here is derived from an EMBL/GenBank/DDBJ whole genome shotgun (WGS) entry which is preliminary data.</text>
</comment>
<dbReference type="SUPFAM" id="SSF56059">
    <property type="entry name" value="Glutathione synthetase ATP-binding domain-like"/>
    <property type="match status" value="1"/>
</dbReference>
<dbReference type="GO" id="GO:0071555">
    <property type="term" value="P:cell wall organization"/>
    <property type="evidence" value="ECO:0007669"/>
    <property type="project" value="UniProtKB-KW"/>
</dbReference>
<feature type="active site" evidence="18">
    <location>
        <position position="311"/>
    </location>
</feature>
<keyword evidence="23" id="KW-1185">Reference proteome</keyword>
<organism evidence="22 23">
    <name type="scientific">Robbsia andropogonis</name>
    <dbReference type="NCBI Taxonomy" id="28092"/>
    <lineage>
        <taxon>Bacteria</taxon>
        <taxon>Pseudomonadati</taxon>
        <taxon>Pseudomonadota</taxon>
        <taxon>Betaproteobacteria</taxon>
        <taxon>Burkholderiales</taxon>
        <taxon>Burkholderiaceae</taxon>
        <taxon>Robbsia</taxon>
    </lineage>
</organism>
<feature type="binding site" evidence="19">
    <location>
        <position position="300"/>
    </location>
    <ligand>
        <name>Mg(2+)</name>
        <dbReference type="ChEBI" id="CHEBI:18420"/>
        <label>1</label>
    </ligand>
</feature>
<dbReference type="PANTHER" id="PTHR23132:SF23">
    <property type="entry name" value="D-ALANINE--D-ALANINE LIGASE B"/>
    <property type="match status" value="1"/>
</dbReference>
<evidence type="ECO:0000256" key="8">
    <source>
        <dbReference type="ARBA" id="ARBA00022723"/>
    </source>
</evidence>
<sequence length="338" mass="35662">MQTSWKAHAQRDPARFGKVAVLLGGESAEREVSLKSGGLVLAALRHHGVDAHAFDPSEQSLLTLKDQGFTRVFNALHGGYGEDGRLQGALDFLGVRYTGPGVLGSALGMDKFRSKLVWQQAGIPTPPFETVFRLLGASGAPADAPAYQPRATEIIAKLGLPLFVKAASEGSSVAVYKVKTADALAPAVAAAALADKIVLVEQSIEAGGDPLTSIGGEYTIAIAGDIPLPIIKIVPQNEFYDYDAKYLSDATQYLIPSGLDEAREAAFSVLAKQAFALLGGSTWGRVDFMVDAKGDPYFLEVNTAPGMTDHSLPPKAARAIGVSYEDLVLHVLSLTLDA</sequence>
<feature type="domain" description="ATP-grasp" evidence="21">
    <location>
        <begin position="115"/>
        <end position="333"/>
    </location>
</feature>
<dbReference type="InterPro" id="IPR000291">
    <property type="entry name" value="D-Ala_lig_Van_CS"/>
</dbReference>
<keyword evidence="8 19" id="KW-0479">Metal-binding</keyword>
<dbReference type="GO" id="GO:0005829">
    <property type="term" value="C:cytosol"/>
    <property type="evidence" value="ECO:0007669"/>
    <property type="project" value="TreeGrafter"/>
</dbReference>
<keyword evidence="14 19" id="KW-0464">Manganese</keyword>
<dbReference type="Pfam" id="PF01820">
    <property type="entry name" value="Dala_Dala_lig_N"/>
    <property type="match status" value="1"/>
</dbReference>
<evidence type="ECO:0000256" key="1">
    <source>
        <dbReference type="ARBA" id="ARBA00001936"/>
    </source>
</evidence>
<accession>A0A0F5JVL6</accession>
<dbReference type="InterPro" id="IPR013815">
    <property type="entry name" value="ATP_grasp_subdomain_1"/>
</dbReference>
<dbReference type="Gene3D" id="3.40.50.20">
    <property type="match status" value="1"/>
</dbReference>
<name>A0A0F5JVL6_9BURK</name>
<dbReference type="GO" id="GO:0005524">
    <property type="term" value="F:ATP binding"/>
    <property type="evidence" value="ECO:0007669"/>
    <property type="project" value="UniProtKB-UniRule"/>
</dbReference>
<dbReference type="InterPro" id="IPR011761">
    <property type="entry name" value="ATP-grasp"/>
</dbReference>
<dbReference type="InterPro" id="IPR011127">
    <property type="entry name" value="Dala_Dala_lig_N"/>
</dbReference>
<feature type="active site" evidence="18">
    <location>
        <position position="171"/>
    </location>
</feature>
<dbReference type="Pfam" id="PF07478">
    <property type="entry name" value="Dala_Dala_lig_C"/>
    <property type="match status" value="1"/>
</dbReference>
<dbReference type="PROSITE" id="PS50975">
    <property type="entry name" value="ATP_GRASP"/>
    <property type="match status" value="1"/>
</dbReference>
<evidence type="ECO:0000256" key="12">
    <source>
        <dbReference type="ARBA" id="ARBA00022960"/>
    </source>
</evidence>
<feature type="active site" evidence="18">
    <location>
        <position position="29"/>
    </location>
</feature>
<evidence type="ECO:0000256" key="9">
    <source>
        <dbReference type="ARBA" id="ARBA00022741"/>
    </source>
</evidence>
<keyword evidence="10 20" id="KW-0067">ATP-binding</keyword>
<dbReference type="Proteomes" id="UP000033618">
    <property type="component" value="Unassembled WGS sequence"/>
</dbReference>
<evidence type="ECO:0000256" key="15">
    <source>
        <dbReference type="ARBA" id="ARBA00023316"/>
    </source>
</evidence>
<evidence type="ECO:0000256" key="13">
    <source>
        <dbReference type="ARBA" id="ARBA00022984"/>
    </source>
</evidence>
<dbReference type="EMBL" id="LAQU01000029">
    <property type="protein sequence ID" value="KKB61911.1"/>
    <property type="molecule type" value="Genomic_DNA"/>
</dbReference>